<proteinExistence type="predicted"/>
<name>A0A9N9GRH4_9GLOM</name>
<dbReference type="Proteomes" id="UP000789342">
    <property type="component" value="Unassembled WGS sequence"/>
</dbReference>
<comment type="caution">
    <text evidence="1">The sequence shown here is derived from an EMBL/GenBank/DDBJ whole genome shotgun (WGS) entry which is preliminary data.</text>
</comment>
<sequence>RSIWKSEIATAYLRSIWKSEIAAIYLVVNNSFDIMLISNAKKLFIQTFLSVSEKKNSM</sequence>
<protein>
    <submittedName>
        <fullName evidence="1">10204_t:CDS:1</fullName>
    </submittedName>
</protein>
<dbReference type="AlphaFoldDB" id="A0A9N9GRH4"/>
<gene>
    <name evidence="1" type="ORF">AMORRO_LOCUS8811</name>
</gene>
<keyword evidence="2" id="KW-1185">Reference proteome</keyword>
<organism evidence="1 2">
    <name type="scientific">Acaulospora morrowiae</name>
    <dbReference type="NCBI Taxonomy" id="94023"/>
    <lineage>
        <taxon>Eukaryota</taxon>
        <taxon>Fungi</taxon>
        <taxon>Fungi incertae sedis</taxon>
        <taxon>Mucoromycota</taxon>
        <taxon>Glomeromycotina</taxon>
        <taxon>Glomeromycetes</taxon>
        <taxon>Diversisporales</taxon>
        <taxon>Acaulosporaceae</taxon>
        <taxon>Acaulospora</taxon>
    </lineage>
</organism>
<dbReference type="EMBL" id="CAJVPV010007940">
    <property type="protein sequence ID" value="CAG8624580.1"/>
    <property type="molecule type" value="Genomic_DNA"/>
</dbReference>
<accession>A0A9N9GRH4</accession>
<evidence type="ECO:0000313" key="2">
    <source>
        <dbReference type="Proteomes" id="UP000789342"/>
    </source>
</evidence>
<evidence type="ECO:0000313" key="1">
    <source>
        <dbReference type="EMBL" id="CAG8624580.1"/>
    </source>
</evidence>
<reference evidence="1" key="1">
    <citation type="submission" date="2021-06" db="EMBL/GenBank/DDBJ databases">
        <authorList>
            <person name="Kallberg Y."/>
            <person name="Tangrot J."/>
            <person name="Rosling A."/>
        </authorList>
    </citation>
    <scope>NUCLEOTIDE SEQUENCE</scope>
    <source>
        <strain evidence="1">CL551</strain>
    </source>
</reference>
<feature type="non-terminal residue" evidence="1">
    <location>
        <position position="1"/>
    </location>
</feature>